<dbReference type="PANTHER" id="PTHR43415">
    <property type="entry name" value="SPERMIDINE N(1)-ACETYLTRANSFERASE"/>
    <property type="match status" value="1"/>
</dbReference>
<accession>A0A1H5SU71</accession>
<feature type="domain" description="N-acetyltransferase" evidence="1">
    <location>
        <begin position="1"/>
        <end position="165"/>
    </location>
</feature>
<evidence type="ECO:0000259" key="1">
    <source>
        <dbReference type="PROSITE" id="PS51186"/>
    </source>
</evidence>
<dbReference type="PANTHER" id="PTHR43415:SF5">
    <property type="entry name" value="ACETYLTRANSFERASE"/>
    <property type="match status" value="1"/>
</dbReference>
<organism evidence="2 3">
    <name type="scientific">Lachnospira multipara</name>
    <dbReference type="NCBI Taxonomy" id="28051"/>
    <lineage>
        <taxon>Bacteria</taxon>
        <taxon>Bacillati</taxon>
        <taxon>Bacillota</taxon>
        <taxon>Clostridia</taxon>
        <taxon>Lachnospirales</taxon>
        <taxon>Lachnospiraceae</taxon>
        <taxon>Lachnospira</taxon>
    </lineage>
</organism>
<dbReference type="GO" id="GO:0016747">
    <property type="term" value="F:acyltransferase activity, transferring groups other than amino-acyl groups"/>
    <property type="evidence" value="ECO:0007669"/>
    <property type="project" value="InterPro"/>
</dbReference>
<dbReference type="InterPro" id="IPR000182">
    <property type="entry name" value="GNAT_dom"/>
</dbReference>
<dbReference type="InterPro" id="IPR016181">
    <property type="entry name" value="Acyl_CoA_acyltransferase"/>
</dbReference>
<dbReference type="CDD" id="cd04301">
    <property type="entry name" value="NAT_SF"/>
    <property type="match status" value="1"/>
</dbReference>
<protein>
    <submittedName>
        <fullName evidence="2">Protein N-acetyltransferase, RimJ/RimL family</fullName>
    </submittedName>
</protein>
<dbReference type="Pfam" id="PF13302">
    <property type="entry name" value="Acetyltransf_3"/>
    <property type="match status" value="1"/>
</dbReference>
<dbReference type="Proteomes" id="UP000236726">
    <property type="component" value="Unassembled WGS sequence"/>
</dbReference>
<dbReference type="Gene3D" id="3.40.630.30">
    <property type="match status" value="1"/>
</dbReference>
<gene>
    <name evidence="2" type="ORF">SAMN05216537_10399</name>
</gene>
<name>A0A1H5SU71_9FIRM</name>
<reference evidence="2 3" key="1">
    <citation type="submission" date="2016-10" db="EMBL/GenBank/DDBJ databases">
        <authorList>
            <person name="de Groot N.N."/>
        </authorList>
    </citation>
    <scope>NUCLEOTIDE SEQUENCE [LARGE SCALE GENOMIC DNA]</scope>
    <source>
        <strain evidence="2 3">D15d</strain>
    </source>
</reference>
<dbReference type="SUPFAM" id="SSF55729">
    <property type="entry name" value="Acyl-CoA N-acyltransferases (Nat)"/>
    <property type="match status" value="1"/>
</dbReference>
<dbReference type="EMBL" id="FNUL01000003">
    <property type="protein sequence ID" value="SEF53327.1"/>
    <property type="molecule type" value="Genomic_DNA"/>
</dbReference>
<keyword evidence="3" id="KW-1185">Reference proteome</keyword>
<sequence>MRLRPYKSCDAKRIISWIRDEEVFHKWGGDHFGLYPISAETVDNKYLKDNGDCKEEDNFYPWIAFTDEDGVIGHFIMRYIHGDNKVLRFGWVIVDDSIRGKGYGTSMLRTGLNYAFNILGVQTVTIGVFEHNDIAHSCYKKVGFVDKEIVPHERENIIEMAITKEEFI</sequence>
<evidence type="ECO:0000313" key="2">
    <source>
        <dbReference type="EMBL" id="SEF53327.1"/>
    </source>
</evidence>
<dbReference type="RefSeq" id="WP_103952320.1">
    <property type="nucleotide sequence ID" value="NZ_FNUL01000003.1"/>
</dbReference>
<dbReference type="AlphaFoldDB" id="A0A1H5SU71"/>
<keyword evidence="2" id="KW-0808">Transferase</keyword>
<proteinExistence type="predicted"/>
<evidence type="ECO:0000313" key="3">
    <source>
        <dbReference type="Proteomes" id="UP000236726"/>
    </source>
</evidence>
<dbReference type="PROSITE" id="PS51186">
    <property type="entry name" value="GNAT"/>
    <property type="match status" value="1"/>
</dbReference>